<evidence type="ECO:0000313" key="4">
    <source>
        <dbReference type="EMBL" id="QJI04626.1"/>
    </source>
</evidence>
<reference evidence="1" key="1">
    <citation type="submission" date="2020-03" db="EMBL/GenBank/DDBJ databases">
        <title>The deep terrestrial virosphere.</title>
        <authorList>
            <person name="Holmfeldt K."/>
            <person name="Nilsson E."/>
            <person name="Simone D."/>
            <person name="Lopez-Fernandez M."/>
            <person name="Wu X."/>
            <person name="de Brujin I."/>
            <person name="Lundin D."/>
            <person name="Andersson A."/>
            <person name="Bertilsson S."/>
            <person name="Dopson M."/>
        </authorList>
    </citation>
    <scope>NUCLEOTIDE SEQUENCE</scope>
    <source>
        <strain evidence="4">MM415A00105</strain>
        <strain evidence="2">MM415B00347</strain>
        <strain evidence="1">TM448A00170</strain>
        <strain evidence="3">TM448B00479</strain>
    </source>
</reference>
<dbReference type="AlphaFoldDB" id="A0A6H1ZBZ0"/>
<protein>
    <submittedName>
        <fullName evidence="1">Uncharacterized protein</fullName>
    </submittedName>
</protein>
<dbReference type="EMBL" id="MT145188">
    <property type="protein sequence ID" value="QJI04626.1"/>
    <property type="molecule type" value="Genomic_DNA"/>
</dbReference>
<evidence type="ECO:0000313" key="2">
    <source>
        <dbReference type="EMBL" id="QJA66454.1"/>
    </source>
</evidence>
<dbReference type="EMBL" id="MT141555">
    <property type="protein sequence ID" value="QJA66454.1"/>
    <property type="molecule type" value="Genomic_DNA"/>
</dbReference>
<name>A0A6H1ZBZ0_9ZZZZ</name>
<accession>A0A6H1ZBZ0</accession>
<organism evidence="1">
    <name type="scientific">viral metagenome</name>
    <dbReference type="NCBI Taxonomy" id="1070528"/>
    <lineage>
        <taxon>unclassified sequences</taxon>
        <taxon>metagenomes</taxon>
        <taxon>organismal metagenomes</taxon>
    </lineage>
</organism>
<proteinExistence type="predicted"/>
<evidence type="ECO:0000313" key="1">
    <source>
        <dbReference type="EMBL" id="QJA44979.1"/>
    </source>
</evidence>
<sequence>MPAQTGYFDTLKSVAGKVFAYLASIILAGVDGKTITVTENTSLNGISIFNFTKVGNGALDTAISINQTSAGALSVLLLASNNFGAGLNTRTALYLIQFFYDGNNAPTITYLGGSSDFLTFGVSGTNTLTITCATAGNSSYTLAGSKTTIS</sequence>
<evidence type="ECO:0000313" key="3">
    <source>
        <dbReference type="EMBL" id="QJH95633.1"/>
    </source>
</evidence>
<dbReference type="EMBL" id="MT143983">
    <property type="protein sequence ID" value="QJA44979.1"/>
    <property type="molecule type" value="Genomic_DNA"/>
</dbReference>
<dbReference type="EMBL" id="MT144624">
    <property type="protein sequence ID" value="QJH95633.1"/>
    <property type="molecule type" value="Genomic_DNA"/>
</dbReference>
<gene>
    <name evidence="4" type="ORF">MM415A00105_0018</name>
    <name evidence="2" type="ORF">MM415B00347_0022</name>
    <name evidence="1" type="ORF">TM448A00170_0070</name>
    <name evidence="3" type="ORF">TM448B00479_0042</name>
</gene>